<dbReference type="EMBL" id="KL142386">
    <property type="protein sequence ID" value="KDR73198.1"/>
    <property type="molecule type" value="Genomic_DNA"/>
</dbReference>
<evidence type="ECO:0000313" key="2">
    <source>
        <dbReference type="Proteomes" id="UP000027222"/>
    </source>
</evidence>
<keyword evidence="2" id="KW-1185">Reference proteome</keyword>
<dbReference type="HOGENOM" id="CLU_813933_0_0_1"/>
<reference evidence="2" key="1">
    <citation type="journal article" date="2014" name="Proc. Natl. Acad. Sci. U.S.A.">
        <title>Extensive sampling of basidiomycete genomes demonstrates inadequacy of the white-rot/brown-rot paradigm for wood decay fungi.</title>
        <authorList>
            <person name="Riley R."/>
            <person name="Salamov A.A."/>
            <person name="Brown D.W."/>
            <person name="Nagy L.G."/>
            <person name="Floudas D."/>
            <person name="Held B.W."/>
            <person name="Levasseur A."/>
            <person name="Lombard V."/>
            <person name="Morin E."/>
            <person name="Otillar R."/>
            <person name="Lindquist E.A."/>
            <person name="Sun H."/>
            <person name="LaButti K.M."/>
            <person name="Schmutz J."/>
            <person name="Jabbour D."/>
            <person name="Luo H."/>
            <person name="Baker S.E."/>
            <person name="Pisabarro A.G."/>
            <person name="Walton J.D."/>
            <person name="Blanchette R.A."/>
            <person name="Henrissat B."/>
            <person name="Martin F."/>
            <person name="Cullen D."/>
            <person name="Hibbett D.S."/>
            <person name="Grigoriev I.V."/>
        </authorList>
    </citation>
    <scope>NUCLEOTIDE SEQUENCE [LARGE SCALE GENOMIC DNA]</scope>
    <source>
        <strain evidence="2">CBS 339.88</strain>
    </source>
</reference>
<evidence type="ECO:0000313" key="1">
    <source>
        <dbReference type="EMBL" id="KDR73198.1"/>
    </source>
</evidence>
<name>A0A067T2E0_GALM3</name>
<dbReference type="OrthoDB" id="10513519at2759"/>
<accession>A0A067T2E0</accession>
<sequence length="341" mass="37795">MRCFDITKAFNDLGEAKKKRTHLHPRPSSPRHSIEMATQLPTNANVVLKYGVPSVSGVNENENEDSADLVSHPSLASCRTHTLVLGSEMNDADDEQIISYLNSGAFVPNVDALQIIAHKDIWTPRREQHLPSVVAYVTRTITPTKGIQTTVVKCDFPEGTKSSVSIPIDQLFDDTVNDIVNLPGLDTLLLLPPLNAATFLAQVYVFQQQLLRALIKVKTLKKAVVPLDFFACTKDIIEALKEHQGLTSLELAMPTSFSLLALDSYSQILLEVGLLKTLEPFSQLEELVVGKDLLTISELFVEMGQRMFDTRIDSADGQTVCFKDPKRDLLYGRSALSFWGI</sequence>
<dbReference type="Proteomes" id="UP000027222">
    <property type="component" value="Unassembled WGS sequence"/>
</dbReference>
<protein>
    <submittedName>
        <fullName evidence="1">Uncharacterized protein</fullName>
    </submittedName>
</protein>
<proteinExistence type="predicted"/>
<dbReference type="AlphaFoldDB" id="A0A067T2E0"/>
<organism evidence="1 2">
    <name type="scientific">Galerina marginata (strain CBS 339.88)</name>
    <dbReference type="NCBI Taxonomy" id="685588"/>
    <lineage>
        <taxon>Eukaryota</taxon>
        <taxon>Fungi</taxon>
        <taxon>Dikarya</taxon>
        <taxon>Basidiomycota</taxon>
        <taxon>Agaricomycotina</taxon>
        <taxon>Agaricomycetes</taxon>
        <taxon>Agaricomycetidae</taxon>
        <taxon>Agaricales</taxon>
        <taxon>Agaricineae</taxon>
        <taxon>Strophariaceae</taxon>
        <taxon>Galerina</taxon>
    </lineage>
</organism>
<gene>
    <name evidence="1" type="ORF">GALMADRAFT_724382</name>
</gene>